<feature type="DNA-binding region" description="HMG box" evidence="7">
    <location>
        <begin position="1455"/>
        <end position="1521"/>
    </location>
</feature>
<dbReference type="Proteomes" id="UP000188268">
    <property type="component" value="Unassembled WGS sequence"/>
</dbReference>
<dbReference type="Pfam" id="PF22910">
    <property type="entry name" value="EDR4-like_1st"/>
    <property type="match status" value="1"/>
</dbReference>
<accession>A0A1R3IAS7</accession>
<evidence type="ECO:0000256" key="6">
    <source>
        <dbReference type="ARBA" id="ARBA00023136"/>
    </source>
</evidence>
<dbReference type="InterPro" id="IPR021480">
    <property type="entry name" value="Zinc_ribbon_12"/>
</dbReference>
<evidence type="ECO:0000256" key="7">
    <source>
        <dbReference type="PROSITE-ProRule" id="PRU00267"/>
    </source>
</evidence>
<dbReference type="PANTHER" id="PTHR46912">
    <property type="entry name" value="HIGH MOBILITY GROUP B PROTEIN 13"/>
    <property type="match status" value="1"/>
</dbReference>
<evidence type="ECO:0000256" key="3">
    <source>
        <dbReference type="ARBA" id="ARBA00022692"/>
    </source>
</evidence>
<dbReference type="Gramene" id="OMO79702">
    <property type="protein sequence ID" value="OMO79702"/>
    <property type="gene ID" value="CCACVL1_13488"/>
</dbReference>
<dbReference type="STRING" id="210143.A0A1R3IAS7"/>
<dbReference type="GO" id="GO:0016740">
    <property type="term" value="F:transferase activity"/>
    <property type="evidence" value="ECO:0007669"/>
    <property type="project" value="InterPro"/>
</dbReference>
<dbReference type="CDD" id="cd22008">
    <property type="entry name" value="HMG-box_AtHMGB6-like_rpt3"/>
    <property type="match status" value="1"/>
</dbReference>
<dbReference type="Pfam" id="PF14416">
    <property type="entry name" value="PMR5N"/>
    <property type="match status" value="1"/>
</dbReference>
<dbReference type="GO" id="GO:0003677">
    <property type="term" value="F:DNA binding"/>
    <property type="evidence" value="ECO:0007669"/>
    <property type="project" value="UniProtKB-UniRule"/>
</dbReference>
<dbReference type="InterPro" id="IPR036910">
    <property type="entry name" value="HMG_box_dom_sf"/>
</dbReference>
<evidence type="ECO:0000256" key="1">
    <source>
        <dbReference type="ARBA" id="ARBA00004167"/>
    </source>
</evidence>
<feature type="region of interest" description="Disordered" evidence="9">
    <location>
        <begin position="536"/>
        <end position="608"/>
    </location>
</feature>
<evidence type="ECO:0000256" key="4">
    <source>
        <dbReference type="ARBA" id="ARBA00022968"/>
    </source>
</evidence>
<keyword evidence="3" id="KW-0812">Transmembrane</keyword>
<feature type="compositionally biased region" description="Basic residues" evidence="9">
    <location>
        <begin position="1265"/>
        <end position="1275"/>
    </location>
</feature>
<dbReference type="GO" id="GO:0016020">
    <property type="term" value="C:membrane"/>
    <property type="evidence" value="ECO:0007669"/>
    <property type="project" value="UniProtKB-SubCell"/>
</dbReference>
<evidence type="ECO:0000256" key="5">
    <source>
        <dbReference type="ARBA" id="ARBA00022989"/>
    </source>
</evidence>
<feature type="compositionally biased region" description="Basic and acidic residues" evidence="9">
    <location>
        <begin position="588"/>
        <end position="602"/>
    </location>
</feature>
<comment type="caution">
    <text evidence="11">The sequence shown here is derived from an EMBL/GenBank/DDBJ whole genome shotgun (WGS) entry which is preliminary data.</text>
</comment>
<dbReference type="OrthoDB" id="2020426at2759"/>
<keyword evidence="4" id="KW-0735">Signal-anchor</keyword>
<dbReference type="InterPro" id="IPR044601">
    <property type="entry name" value="HMGB6/HMGB13"/>
</dbReference>
<gene>
    <name evidence="11" type="ORF">CCACVL1_13488</name>
</gene>
<dbReference type="CDD" id="cd22007">
    <property type="entry name" value="HMG-box_AtHMGB6-like_rpt2"/>
    <property type="match status" value="1"/>
</dbReference>
<proteinExistence type="inferred from homology"/>
<feature type="region of interest" description="Disordered" evidence="9">
    <location>
        <begin position="1321"/>
        <end position="1342"/>
    </location>
</feature>
<dbReference type="SUPFAM" id="SSF47095">
    <property type="entry name" value="HMG-box"/>
    <property type="match status" value="3"/>
</dbReference>
<dbReference type="GO" id="GO:0005634">
    <property type="term" value="C:nucleus"/>
    <property type="evidence" value="ECO:0007669"/>
    <property type="project" value="UniProtKB-UniRule"/>
</dbReference>
<feature type="region of interest" description="Disordered" evidence="9">
    <location>
        <begin position="261"/>
        <end position="291"/>
    </location>
</feature>
<feature type="region of interest" description="Disordered" evidence="9">
    <location>
        <begin position="679"/>
        <end position="698"/>
    </location>
</feature>
<feature type="region of interest" description="Disordered" evidence="9">
    <location>
        <begin position="1516"/>
        <end position="1587"/>
    </location>
</feature>
<dbReference type="Pfam" id="PF13839">
    <property type="entry name" value="PC-Esterase"/>
    <property type="match status" value="1"/>
</dbReference>
<feature type="coiled-coil region" evidence="8">
    <location>
        <begin position="1630"/>
        <end position="1657"/>
    </location>
</feature>
<dbReference type="InterPro" id="IPR055126">
    <property type="entry name" value="EDR4-like_N"/>
</dbReference>
<dbReference type="Pfam" id="PF11331">
    <property type="entry name" value="Zn_ribbon_12"/>
    <property type="match status" value="1"/>
</dbReference>
<feature type="compositionally biased region" description="Polar residues" evidence="9">
    <location>
        <begin position="552"/>
        <end position="580"/>
    </location>
</feature>
<evidence type="ECO:0000259" key="10">
    <source>
        <dbReference type="PROSITE" id="PS50118"/>
    </source>
</evidence>
<name>A0A1R3IAS7_COCAP</name>
<feature type="compositionally biased region" description="Basic residues" evidence="9">
    <location>
        <begin position="1563"/>
        <end position="1572"/>
    </location>
</feature>
<dbReference type="CDD" id="cd22006">
    <property type="entry name" value="HMG-box_AtHMGB6-like_rpt1"/>
    <property type="match status" value="1"/>
</dbReference>
<evidence type="ECO:0000256" key="2">
    <source>
        <dbReference type="ARBA" id="ARBA00007727"/>
    </source>
</evidence>
<feature type="region of interest" description="Disordered" evidence="9">
    <location>
        <begin position="1262"/>
        <end position="1282"/>
    </location>
</feature>
<keyword evidence="8" id="KW-0175">Coiled coil</keyword>
<feature type="domain" description="HMG box" evidence="10">
    <location>
        <begin position="1455"/>
        <end position="1521"/>
    </location>
</feature>
<dbReference type="InterPro" id="IPR026057">
    <property type="entry name" value="TBL_C"/>
</dbReference>
<protein>
    <recommendedName>
        <fullName evidence="10">HMG box domain-containing protein</fullName>
    </recommendedName>
</protein>
<keyword evidence="7" id="KW-0238">DNA-binding</keyword>
<keyword evidence="5" id="KW-1133">Transmembrane helix</keyword>
<feature type="compositionally biased region" description="Basic and acidic residues" evidence="9">
    <location>
        <begin position="1321"/>
        <end position="1340"/>
    </location>
</feature>
<dbReference type="Gene3D" id="1.10.30.10">
    <property type="entry name" value="High mobility group box domain"/>
    <property type="match status" value="3"/>
</dbReference>
<keyword evidence="6" id="KW-0472">Membrane</keyword>
<reference evidence="11 12" key="1">
    <citation type="submission" date="2013-09" db="EMBL/GenBank/DDBJ databases">
        <title>Corchorus capsularis genome sequencing.</title>
        <authorList>
            <person name="Alam M."/>
            <person name="Haque M.S."/>
            <person name="Islam M.S."/>
            <person name="Emdad E.M."/>
            <person name="Islam M.M."/>
            <person name="Ahmed B."/>
            <person name="Halim A."/>
            <person name="Hossen Q.M.M."/>
            <person name="Hossain M.Z."/>
            <person name="Ahmed R."/>
            <person name="Khan M.M."/>
            <person name="Islam R."/>
            <person name="Rashid M.M."/>
            <person name="Khan S.A."/>
            <person name="Rahman M.S."/>
            <person name="Alam M."/>
        </authorList>
    </citation>
    <scope>NUCLEOTIDE SEQUENCE [LARGE SCALE GENOMIC DNA]</scope>
    <source>
        <strain evidence="12">cv. CVL-1</strain>
        <tissue evidence="11">Whole seedling</tissue>
    </source>
</reference>
<evidence type="ECO:0000313" key="11">
    <source>
        <dbReference type="EMBL" id="OMO79702.1"/>
    </source>
</evidence>
<comment type="subcellular location">
    <subcellularLocation>
        <location evidence="1">Membrane</location>
        <topology evidence="1">Single-pass membrane protein</topology>
    </subcellularLocation>
</comment>
<dbReference type="EMBL" id="AWWV01010361">
    <property type="protein sequence ID" value="OMO79702.1"/>
    <property type="molecule type" value="Genomic_DNA"/>
</dbReference>
<dbReference type="CDD" id="cd22249">
    <property type="entry name" value="UDM1_RNF168_RNF169-like"/>
    <property type="match status" value="1"/>
</dbReference>
<comment type="similarity">
    <text evidence="2">Belongs to the PC-esterase family. TBL subfamily.</text>
</comment>
<keyword evidence="7" id="KW-0539">Nucleus</keyword>
<feature type="region of interest" description="Disordered" evidence="9">
    <location>
        <begin position="623"/>
        <end position="650"/>
    </location>
</feature>
<evidence type="ECO:0000313" key="12">
    <source>
        <dbReference type="Proteomes" id="UP000188268"/>
    </source>
</evidence>
<keyword evidence="12" id="KW-1185">Reference proteome</keyword>
<sequence length="1662" mass="189038">MAEESNVRLVHCPKCQTLIKELPDYSVYKCGSCGAILQAKKKELASNGSLDNSIEEMGELANASDTEICRVEGISRRKEKTFREKSNMNPNNVPSRRDNEKIFLEDDKNVKEHRHKHTRAEKGVGYVDNNLPSSKNPMNNWAQRDEHNMNVNRSKSVNSGRDSQMLDYSPRLADFARSLRLKGVDRDGVGGFYKRSLGTIDEQDRFSAFGYPDEGPSSYRSASVYGYHKPGKSFDVTNGVQTFENDRAQLLKKLQELTDQLSRESVPNDKRMASADPLGSLTGNKFHRSSANGHHVSELTYSNHDSMNGDDHVQNFYGNSRLALKHVHRRMPEYGDSISPGMHRRPQYPVVHNRPQQRTYGYSSRQHMDFINEASYPNPEEALYDRPSCSCSHCYEKPPGLINRRFMEEPCNSTFNHYAKSDRVGQHYLPRVAKCPQLNFQDPAGHVWPSDIDSDIDGFARRYPRRAVLRSRNKQLCHPIAGGAPFITCPNCLQLLVLPRKFKEVKRKGQRLQCGACSTVIEFAIEKKGLIISVPKTKSSKQRSTKAEEKSSGSFNEKQPSSHACSKSGGTISTSSNVENSGYGLISSKEKQSPDNVIDWRDSPVSSHLNDVSPTVLSFTLQEQVQNSSSNQAVSSRRNGNRTKQEQQEKIIPMKNASQIVTEKSVPVPTEVEVSFSGYRNASSSSQNSMEESKEENQLKLHKGSKSFLVGIIKKSFRDFSRSNGNIKNERPAVLVNGQPISDFAVRNAEKQAGPIQPGNYWYDSQAGFWGVMGQTCSGIIPPFIEEFNYPMLGNCAAGNTGVFVNGRELHQKDLDILANKGLPRTRDKSYIIEFSGRVLDQGTGIQLCSLGKLAPTLLVSRSKGFASDLESPVLEKEQVQEPALKPPPAVEIPDNEDQIPLDVVAEKCDLFTGDWIPNPSGPAYTNESCPLIEGHQNCMRNGRPDTGYLYWKWKPRDCQLPRFNVERFLELMRNKAWALIGDSISRNHVQSLLCMLARVELPVEVYHDEEYKSKRWHFPSYNFSISNIWSPFLVKAAIFEDNNGVSTAEVQLHLDKLDKTWTDIYESLDYMIISTGKWYLKAAVYHENDTIVGCHICPPGKNLTEVGFVFAYNKTLHHVMDFIVKSKHKGSIFFRTSTPDHFQNGEWHNGGTCPQTTPAKEGEFEIKDLNRILRDVELQEFEKAAEKAADNGVNLKLLDFTNLLLSRPDGHPGPYRQFQPFAENKTAVVQNDCLHWCLPGPMDYWNDVIMEMVVNAVSSDIPKKSRNNGRKALKQKNPSTNEANILAQKIAQASPTPIELKKLQKIKEFKPTMTFPIAPLKDKEHDKKEKKKGGPETKRPTPAYALWCKDQWNEVKKENPEAEFKDISNILGAKWKTVTPEEKKPYEERYQAEKAAYLQVIAKEKRETEAMKLLDDEQKQKTAMELLEQYLQFKQEADMEATKKTKKEKDPLKPKQPMSAFFLFSNERRAALLAENKNVLEVAKILGEEWKNMTEKQRGPYEKIAKKNKEKYMEEMEAYKQKKEEEAESQRKEDEEMMKLHKQEALQLLKKKEKTENIIKKTKEKRQKKKQQNTDPNKPKKPASSFLLFSMETRKTLMQERPGINNATLTALISVKWKELSEEEKNVWNMKAAEAMEAYKKELEEYNKSAAAAADQDNQQQ</sequence>
<dbReference type="InterPro" id="IPR025846">
    <property type="entry name" value="TBL_N"/>
</dbReference>
<dbReference type="PROSITE" id="PS50118">
    <property type="entry name" value="HMG_BOX_2"/>
    <property type="match status" value="3"/>
</dbReference>
<feature type="DNA-binding region" description="HMG box" evidence="7">
    <location>
        <begin position="1338"/>
        <end position="1406"/>
    </location>
</feature>
<dbReference type="PANTHER" id="PTHR46912:SF1">
    <property type="entry name" value="HIGH MOBILITY GROUP B PROTEIN 13"/>
    <property type="match status" value="1"/>
</dbReference>
<feature type="compositionally biased region" description="Low complexity" evidence="9">
    <location>
        <begin position="624"/>
        <end position="638"/>
    </location>
</feature>
<feature type="domain" description="HMG box" evidence="10">
    <location>
        <begin position="1338"/>
        <end position="1406"/>
    </location>
</feature>
<feature type="DNA-binding region" description="HMG box" evidence="7">
    <location>
        <begin position="1580"/>
        <end position="1648"/>
    </location>
</feature>
<feature type="compositionally biased region" description="Basic and acidic residues" evidence="9">
    <location>
        <begin position="1516"/>
        <end position="1545"/>
    </location>
</feature>
<evidence type="ECO:0000256" key="9">
    <source>
        <dbReference type="SAM" id="MobiDB-lite"/>
    </source>
</evidence>
<feature type="domain" description="HMG box" evidence="10">
    <location>
        <begin position="1580"/>
        <end position="1648"/>
    </location>
</feature>
<dbReference type="InterPro" id="IPR009071">
    <property type="entry name" value="HMG_box_dom"/>
</dbReference>
<dbReference type="Pfam" id="PF00505">
    <property type="entry name" value="HMG_box"/>
    <property type="match status" value="3"/>
</dbReference>
<organism evidence="11 12">
    <name type="scientific">Corchorus capsularis</name>
    <name type="common">Jute</name>
    <dbReference type="NCBI Taxonomy" id="210143"/>
    <lineage>
        <taxon>Eukaryota</taxon>
        <taxon>Viridiplantae</taxon>
        <taxon>Streptophyta</taxon>
        <taxon>Embryophyta</taxon>
        <taxon>Tracheophyta</taxon>
        <taxon>Spermatophyta</taxon>
        <taxon>Magnoliopsida</taxon>
        <taxon>eudicotyledons</taxon>
        <taxon>Gunneridae</taxon>
        <taxon>Pentapetalae</taxon>
        <taxon>rosids</taxon>
        <taxon>malvids</taxon>
        <taxon>Malvales</taxon>
        <taxon>Malvaceae</taxon>
        <taxon>Grewioideae</taxon>
        <taxon>Apeibeae</taxon>
        <taxon>Corchorus</taxon>
    </lineage>
</organism>
<evidence type="ECO:0000256" key="8">
    <source>
        <dbReference type="SAM" id="Coils"/>
    </source>
</evidence>
<dbReference type="SMART" id="SM00398">
    <property type="entry name" value="HMG"/>
    <property type="match status" value="3"/>
</dbReference>